<dbReference type="PROSITE" id="PS51704">
    <property type="entry name" value="GP_PDE"/>
    <property type="match status" value="1"/>
</dbReference>
<sequence length="237" mass="27280">MQIIGHRGARNEAPENTLGGFKYLKEIGITAVEFDVRQLKDNTLVIIHDDNLKRTTGQVQSIYDTLLEDLIKHDHRLIWKDWQYNEPTPTLIETLKIIQQFTHIEVEVKAVETLNEAEILCRSLLKALQGFEKNVTITSFDEKILQVLQQQNCPFKRGLLIEEDIKEMAIEKALILECDRIGWMNSLATRNIIEKTHCAGLKVSVWTVNELERAKELKAYGIDGLITDVPQMMKNKL</sequence>
<proteinExistence type="predicted"/>
<dbReference type="CDD" id="cd08556">
    <property type="entry name" value="GDPD"/>
    <property type="match status" value="1"/>
</dbReference>
<evidence type="ECO:0000313" key="3">
    <source>
        <dbReference type="Proteomes" id="UP001339883"/>
    </source>
</evidence>
<dbReference type="SUPFAM" id="SSF51695">
    <property type="entry name" value="PLC-like phosphodiesterases"/>
    <property type="match status" value="1"/>
</dbReference>
<name>A0ABU6DT63_9GAMM</name>
<reference evidence="2 3" key="1">
    <citation type="submission" date="2019-08" db="EMBL/GenBank/DDBJ databases">
        <title>Five species of Acinetobacter isolated from floral nectar and animal pollinators.</title>
        <authorList>
            <person name="Hendry T.A."/>
        </authorList>
    </citation>
    <scope>NUCLEOTIDE SEQUENCE [LARGE SCALE GENOMIC DNA]</scope>
    <source>
        <strain evidence="2 3">MD18.27</strain>
    </source>
</reference>
<keyword evidence="3" id="KW-1185">Reference proteome</keyword>
<dbReference type="EMBL" id="VTDN01000005">
    <property type="protein sequence ID" value="MEB5477041.1"/>
    <property type="molecule type" value="Genomic_DNA"/>
</dbReference>
<dbReference type="Proteomes" id="UP001339883">
    <property type="component" value="Unassembled WGS sequence"/>
</dbReference>
<dbReference type="Gene3D" id="3.20.20.190">
    <property type="entry name" value="Phosphatidylinositol (PI) phosphodiesterase"/>
    <property type="match status" value="1"/>
</dbReference>
<evidence type="ECO:0000259" key="1">
    <source>
        <dbReference type="PROSITE" id="PS51704"/>
    </source>
</evidence>
<dbReference type="PANTHER" id="PTHR46211">
    <property type="entry name" value="GLYCEROPHOSPHORYL DIESTER PHOSPHODIESTERASE"/>
    <property type="match status" value="1"/>
</dbReference>
<accession>A0ABU6DT63</accession>
<gene>
    <name evidence="2" type="ORF">I2F25_08315</name>
</gene>
<dbReference type="Pfam" id="PF03009">
    <property type="entry name" value="GDPD"/>
    <property type="match status" value="1"/>
</dbReference>
<dbReference type="InterPro" id="IPR017946">
    <property type="entry name" value="PLC-like_Pdiesterase_TIM-brl"/>
</dbReference>
<evidence type="ECO:0000313" key="2">
    <source>
        <dbReference type="EMBL" id="MEB5477041.1"/>
    </source>
</evidence>
<feature type="domain" description="GP-PDE" evidence="1">
    <location>
        <begin position="1"/>
        <end position="237"/>
    </location>
</feature>
<organism evidence="2 3">
    <name type="scientific">Acinetobacter pollinis</name>
    <dbReference type="NCBI Taxonomy" id="2605270"/>
    <lineage>
        <taxon>Bacteria</taxon>
        <taxon>Pseudomonadati</taxon>
        <taxon>Pseudomonadota</taxon>
        <taxon>Gammaproteobacteria</taxon>
        <taxon>Moraxellales</taxon>
        <taxon>Moraxellaceae</taxon>
        <taxon>Acinetobacter</taxon>
    </lineage>
</organism>
<protein>
    <submittedName>
        <fullName evidence="2">Glycerophosphodiester phosphodiesterase</fullName>
    </submittedName>
</protein>
<comment type="caution">
    <text evidence="2">The sequence shown here is derived from an EMBL/GenBank/DDBJ whole genome shotgun (WGS) entry which is preliminary data.</text>
</comment>
<dbReference type="InterPro" id="IPR030395">
    <property type="entry name" value="GP_PDE_dom"/>
</dbReference>
<dbReference type="PANTHER" id="PTHR46211:SF14">
    <property type="entry name" value="GLYCEROPHOSPHODIESTER PHOSPHODIESTERASE"/>
    <property type="match status" value="1"/>
</dbReference>
<dbReference type="RefSeq" id="WP_325775437.1">
    <property type="nucleotide sequence ID" value="NZ_VTDN01000005.1"/>
</dbReference>